<reference evidence="1 2" key="1">
    <citation type="submission" date="2018-06" db="EMBL/GenBank/DDBJ databases">
        <title>Genomic Encyclopedia of Archaeal and Bacterial Type Strains, Phase II (KMG-II): from individual species to whole genera.</title>
        <authorList>
            <person name="Goeker M."/>
        </authorList>
    </citation>
    <scope>NUCLEOTIDE SEQUENCE [LARGE SCALE GENOMIC DNA]</scope>
    <source>
        <strain evidence="1 2">DSM 21851</strain>
    </source>
</reference>
<dbReference type="AlphaFoldDB" id="A0A327WX74"/>
<protein>
    <submittedName>
        <fullName evidence="1">Uncharacterized protein</fullName>
    </submittedName>
</protein>
<comment type="caution">
    <text evidence="1">The sequence shown here is derived from an EMBL/GenBank/DDBJ whole genome shotgun (WGS) entry which is preliminary data.</text>
</comment>
<sequence>MTRFDYIQTLLDDGRPEGLEEARQLLLAEIDKVLYNSTSQQAEYLAKVSCERYTTSQPKIKDTT</sequence>
<proteinExistence type="predicted"/>
<evidence type="ECO:0000313" key="1">
    <source>
        <dbReference type="EMBL" id="RAJ97386.1"/>
    </source>
</evidence>
<accession>A0A327WX74</accession>
<dbReference type="EMBL" id="QLMC01000003">
    <property type="protein sequence ID" value="RAJ97386.1"/>
    <property type="molecule type" value="Genomic_DNA"/>
</dbReference>
<gene>
    <name evidence="1" type="ORF">LX87_02286</name>
</gene>
<dbReference type="RefSeq" id="WP_111628375.1">
    <property type="nucleotide sequence ID" value="NZ_QLMC01000003.1"/>
</dbReference>
<organism evidence="1 2">
    <name type="scientific">Larkinella arboricola</name>
    <dbReference type="NCBI Taxonomy" id="643671"/>
    <lineage>
        <taxon>Bacteria</taxon>
        <taxon>Pseudomonadati</taxon>
        <taxon>Bacteroidota</taxon>
        <taxon>Cytophagia</taxon>
        <taxon>Cytophagales</taxon>
        <taxon>Spirosomataceae</taxon>
        <taxon>Larkinella</taxon>
    </lineage>
</organism>
<evidence type="ECO:0000313" key="2">
    <source>
        <dbReference type="Proteomes" id="UP000248790"/>
    </source>
</evidence>
<keyword evidence="2" id="KW-1185">Reference proteome</keyword>
<dbReference type="Proteomes" id="UP000248790">
    <property type="component" value="Unassembled WGS sequence"/>
</dbReference>
<name>A0A327WX74_LARAB</name>